<dbReference type="Proteomes" id="UP001279734">
    <property type="component" value="Unassembled WGS sequence"/>
</dbReference>
<reference evidence="2" key="1">
    <citation type="submission" date="2023-05" db="EMBL/GenBank/DDBJ databases">
        <title>Nepenthes gracilis genome sequencing.</title>
        <authorList>
            <person name="Fukushima K."/>
        </authorList>
    </citation>
    <scope>NUCLEOTIDE SEQUENCE</scope>
    <source>
        <strain evidence="2">SING2019-196</strain>
    </source>
</reference>
<keyword evidence="3" id="KW-1185">Reference proteome</keyword>
<feature type="region of interest" description="Disordered" evidence="1">
    <location>
        <begin position="1"/>
        <end position="29"/>
    </location>
</feature>
<feature type="compositionally biased region" description="Basic residues" evidence="1">
    <location>
        <begin position="1"/>
        <end position="10"/>
    </location>
</feature>
<protein>
    <submittedName>
        <fullName evidence="2">Uncharacterized protein</fullName>
    </submittedName>
</protein>
<sequence length="91" mass="10574">MQLHPSHRGLPKWQQIFSTKSSHHPSASTLEIRTEKTGCNDRQQQLPNQLQLHMGKWKHESRRNRILHLHQGCNYLQFNLCQPTAALDPAS</sequence>
<gene>
    <name evidence="2" type="ORF">Nepgr_023050</name>
</gene>
<evidence type="ECO:0000313" key="2">
    <source>
        <dbReference type="EMBL" id="GMH21208.1"/>
    </source>
</evidence>
<evidence type="ECO:0000313" key="3">
    <source>
        <dbReference type="Proteomes" id="UP001279734"/>
    </source>
</evidence>
<dbReference type="EMBL" id="BSYO01000023">
    <property type="protein sequence ID" value="GMH21208.1"/>
    <property type="molecule type" value="Genomic_DNA"/>
</dbReference>
<dbReference type="AlphaFoldDB" id="A0AAD3XXJ5"/>
<accession>A0AAD3XXJ5</accession>
<feature type="compositionally biased region" description="Polar residues" evidence="1">
    <location>
        <begin position="15"/>
        <end position="29"/>
    </location>
</feature>
<name>A0AAD3XXJ5_NEPGR</name>
<proteinExistence type="predicted"/>
<evidence type="ECO:0000256" key="1">
    <source>
        <dbReference type="SAM" id="MobiDB-lite"/>
    </source>
</evidence>
<comment type="caution">
    <text evidence="2">The sequence shown here is derived from an EMBL/GenBank/DDBJ whole genome shotgun (WGS) entry which is preliminary data.</text>
</comment>
<organism evidence="2 3">
    <name type="scientific">Nepenthes gracilis</name>
    <name type="common">Slender pitcher plant</name>
    <dbReference type="NCBI Taxonomy" id="150966"/>
    <lineage>
        <taxon>Eukaryota</taxon>
        <taxon>Viridiplantae</taxon>
        <taxon>Streptophyta</taxon>
        <taxon>Embryophyta</taxon>
        <taxon>Tracheophyta</taxon>
        <taxon>Spermatophyta</taxon>
        <taxon>Magnoliopsida</taxon>
        <taxon>eudicotyledons</taxon>
        <taxon>Gunneridae</taxon>
        <taxon>Pentapetalae</taxon>
        <taxon>Caryophyllales</taxon>
        <taxon>Nepenthaceae</taxon>
        <taxon>Nepenthes</taxon>
    </lineage>
</organism>